<dbReference type="EMBL" id="JBHLXE010000070">
    <property type="protein sequence ID" value="MFC0179645.1"/>
    <property type="molecule type" value="Genomic_DNA"/>
</dbReference>
<dbReference type="SUPFAM" id="SSF118001">
    <property type="entry name" value="YehU-like"/>
    <property type="match status" value="1"/>
</dbReference>
<dbReference type="NCBIfam" id="NF003438">
    <property type="entry name" value="PRK04966.1"/>
    <property type="match status" value="1"/>
</dbReference>
<sequence length="79" mass="9192">MIIPWESIESDTLDAIITEFILREGTDYGEEEVPLKTKISQVRQLFKEKKVVLLWSETTETVNLVPADEIKYVDDLYES</sequence>
<evidence type="ECO:0000256" key="1">
    <source>
        <dbReference type="ARBA" id="ARBA00006450"/>
    </source>
</evidence>
<name>A0ABV6C9J6_9GAMM</name>
<evidence type="ECO:0000313" key="2">
    <source>
        <dbReference type="EMBL" id="MFC0179645.1"/>
    </source>
</evidence>
<evidence type="ECO:0000313" key="3">
    <source>
        <dbReference type="Proteomes" id="UP001589758"/>
    </source>
</evidence>
<accession>A0ABV6C9J6</accession>
<protein>
    <submittedName>
        <fullName evidence="2">YheU family protein</fullName>
    </submittedName>
</protein>
<dbReference type="Proteomes" id="UP001589758">
    <property type="component" value="Unassembled WGS sequence"/>
</dbReference>
<dbReference type="Pfam" id="PF06794">
    <property type="entry name" value="UPF0270"/>
    <property type="match status" value="1"/>
</dbReference>
<dbReference type="RefSeq" id="WP_385876750.1">
    <property type="nucleotide sequence ID" value="NZ_JBHLXE010000070.1"/>
</dbReference>
<reference evidence="2 3" key="1">
    <citation type="submission" date="2024-09" db="EMBL/GenBank/DDBJ databases">
        <authorList>
            <person name="Sun Q."/>
            <person name="Mori K."/>
        </authorList>
    </citation>
    <scope>NUCLEOTIDE SEQUENCE [LARGE SCALE GENOMIC DNA]</scope>
    <source>
        <strain evidence="2 3">CCM 8545</strain>
    </source>
</reference>
<gene>
    <name evidence="2" type="ORF">ACFFIT_06035</name>
</gene>
<comment type="similarity">
    <text evidence="1">Belongs to the UPF0270 family.</text>
</comment>
<dbReference type="InterPro" id="IPR010648">
    <property type="entry name" value="UPF0270"/>
</dbReference>
<organism evidence="2 3">
    <name type="scientific">Thorsellia kenyensis</name>
    <dbReference type="NCBI Taxonomy" id="1549888"/>
    <lineage>
        <taxon>Bacteria</taxon>
        <taxon>Pseudomonadati</taxon>
        <taxon>Pseudomonadota</taxon>
        <taxon>Gammaproteobacteria</taxon>
        <taxon>Enterobacterales</taxon>
        <taxon>Thorselliaceae</taxon>
        <taxon>Thorsellia</taxon>
    </lineage>
</organism>
<keyword evidence="3" id="KW-1185">Reference proteome</keyword>
<dbReference type="Gene3D" id="1.10.10.610">
    <property type="entry name" value="YehU-like"/>
    <property type="match status" value="1"/>
</dbReference>
<proteinExistence type="inferred from homology"/>
<dbReference type="InterPro" id="IPR036685">
    <property type="entry name" value="YehU-like_sf"/>
</dbReference>
<dbReference type="PIRSF" id="PIRSF006169">
    <property type="entry name" value="UCP006169"/>
    <property type="match status" value="1"/>
</dbReference>
<comment type="caution">
    <text evidence="2">The sequence shown here is derived from an EMBL/GenBank/DDBJ whole genome shotgun (WGS) entry which is preliminary data.</text>
</comment>